<accession>A0ABX4I4D2</accession>
<comment type="caution">
    <text evidence="6">The sequence shown here is derived from an EMBL/GenBank/DDBJ whole genome shotgun (WGS) entry which is preliminary data.</text>
</comment>
<evidence type="ECO:0000256" key="3">
    <source>
        <dbReference type="ARBA" id="ARBA00023235"/>
    </source>
</evidence>
<gene>
    <name evidence="6" type="ORF">AWR36_000905</name>
</gene>
<dbReference type="GO" id="GO:0016853">
    <property type="term" value="F:isomerase activity"/>
    <property type="evidence" value="ECO:0007669"/>
    <property type="project" value="UniProtKB-KW"/>
</dbReference>
<protein>
    <recommendedName>
        <fullName evidence="4">Peptidyl-prolyl cis-trans isomerase</fullName>
        <shortName evidence="4">PPIase</shortName>
        <ecNumber evidence="4">5.2.1.8</ecNumber>
    </recommendedName>
</protein>
<dbReference type="InterPro" id="IPR029000">
    <property type="entry name" value="Cyclophilin-like_dom_sf"/>
</dbReference>
<dbReference type="PROSITE" id="PS50072">
    <property type="entry name" value="CSA_PPIASE_2"/>
    <property type="match status" value="1"/>
</dbReference>
<keyword evidence="3 4" id="KW-0413">Isomerase</keyword>
<dbReference type="Proteomes" id="UP000218427">
    <property type="component" value="Unassembled WGS sequence"/>
</dbReference>
<feature type="domain" description="PPIase cyclophilin-type" evidence="5">
    <location>
        <begin position="28"/>
        <end position="181"/>
    </location>
</feature>
<dbReference type="EMBL" id="LRFG02000001">
    <property type="protein sequence ID" value="PCO06379.1"/>
    <property type="molecule type" value="Genomic_DNA"/>
</dbReference>
<dbReference type="Gene3D" id="2.40.100.10">
    <property type="entry name" value="Cyclophilin-like"/>
    <property type="match status" value="1"/>
</dbReference>
<feature type="chain" id="PRO_5044993975" description="Peptidyl-prolyl cis-trans isomerase" evidence="4">
    <location>
        <begin position="20"/>
        <end position="194"/>
    </location>
</feature>
<evidence type="ECO:0000256" key="1">
    <source>
        <dbReference type="ARBA" id="ARBA00007365"/>
    </source>
</evidence>
<evidence type="ECO:0000256" key="2">
    <source>
        <dbReference type="ARBA" id="ARBA00023110"/>
    </source>
</evidence>
<comment type="similarity">
    <text evidence="1 4">Belongs to the cyclophilin-type PPIase family.</text>
</comment>
<evidence type="ECO:0000313" key="7">
    <source>
        <dbReference type="Proteomes" id="UP000218427"/>
    </source>
</evidence>
<evidence type="ECO:0000259" key="5">
    <source>
        <dbReference type="PROSITE" id="PS50072"/>
    </source>
</evidence>
<keyword evidence="7" id="KW-1185">Reference proteome</keyword>
<evidence type="ECO:0000256" key="4">
    <source>
        <dbReference type="RuleBase" id="RU363019"/>
    </source>
</evidence>
<organism evidence="6 7">
    <name type="scientific">Microbulbifer flavimaris</name>
    <dbReference type="NCBI Taxonomy" id="1781068"/>
    <lineage>
        <taxon>Bacteria</taxon>
        <taxon>Pseudomonadati</taxon>
        <taxon>Pseudomonadota</taxon>
        <taxon>Gammaproteobacteria</taxon>
        <taxon>Cellvibrionales</taxon>
        <taxon>Microbulbiferaceae</taxon>
        <taxon>Microbulbifer</taxon>
    </lineage>
</organism>
<comment type="function">
    <text evidence="4">PPIases accelerate the folding of proteins. It catalyzes the cis-trans isomerization of proline imidic peptide bonds in oligopeptides.</text>
</comment>
<dbReference type="InterPro" id="IPR044665">
    <property type="entry name" value="E_coli_cyclophilin_A-like"/>
</dbReference>
<name>A0ABX4I4D2_9GAMM</name>
<dbReference type="Pfam" id="PF00160">
    <property type="entry name" value="Pro_isomerase"/>
    <property type="match status" value="1"/>
</dbReference>
<dbReference type="PANTHER" id="PTHR43246">
    <property type="entry name" value="PEPTIDYL-PROLYL CIS-TRANS ISOMERASE CYP38, CHLOROPLASTIC"/>
    <property type="match status" value="1"/>
</dbReference>
<keyword evidence="2 4" id="KW-0697">Rotamase</keyword>
<dbReference type="PROSITE" id="PS00170">
    <property type="entry name" value="CSA_PPIASE_1"/>
    <property type="match status" value="1"/>
</dbReference>
<dbReference type="InterPro" id="IPR020892">
    <property type="entry name" value="Cyclophilin-type_PPIase_CS"/>
</dbReference>
<dbReference type="SUPFAM" id="SSF50891">
    <property type="entry name" value="Cyclophilin-like"/>
    <property type="match status" value="1"/>
</dbReference>
<sequence>MRLLCALVLATLLALPAIAANPKVDLKTDLGTIRVELYADKAPVTVENFLGYVDSGFYNGVIFHRVIPGFMAQTGGLTFDFQKKETGEPIANESANGLPNTRGTLAMARHSSPDSATSQFFINLSNNSHLDASEDKPGYTVFGKVIEGMEVVEKIAAEPQGLYRAYPNAPNVPVRILEAKRRDGTAQNPQSKEG</sequence>
<dbReference type="PRINTS" id="PR00153">
    <property type="entry name" value="CSAPPISMRASE"/>
</dbReference>
<evidence type="ECO:0000313" key="6">
    <source>
        <dbReference type="EMBL" id="PCO06379.1"/>
    </source>
</evidence>
<keyword evidence="4" id="KW-0732">Signal</keyword>
<proteinExistence type="inferred from homology"/>
<dbReference type="RefSeq" id="WP_067079795.1">
    <property type="nucleotide sequence ID" value="NZ_LRFG02000001.1"/>
</dbReference>
<feature type="signal peptide" evidence="4">
    <location>
        <begin position="1"/>
        <end position="19"/>
    </location>
</feature>
<reference evidence="6" key="1">
    <citation type="submission" date="2017-08" db="EMBL/GenBank/DDBJ databases">
        <title>Microbulbifer marisrubri sp. nov., a halophilic alphaproteobacterium isolated from marine sediment of the Yellow Sea, China.</title>
        <authorList>
            <person name="Zhang G."/>
            <person name="Xiong Q."/>
        </authorList>
    </citation>
    <scope>NUCLEOTIDE SEQUENCE [LARGE SCALE GENOMIC DNA]</scope>
    <source>
        <strain evidence="6">WRN-8</strain>
    </source>
</reference>
<comment type="catalytic activity">
    <reaction evidence="4">
        <text>[protein]-peptidylproline (omega=180) = [protein]-peptidylproline (omega=0)</text>
        <dbReference type="Rhea" id="RHEA:16237"/>
        <dbReference type="Rhea" id="RHEA-COMP:10747"/>
        <dbReference type="Rhea" id="RHEA-COMP:10748"/>
        <dbReference type="ChEBI" id="CHEBI:83833"/>
        <dbReference type="ChEBI" id="CHEBI:83834"/>
        <dbReference type="EC" id="5.2.1.8"/>
    </reaction>
</comment>
<dbReference type="InterPro" id="IPR002130">
    <property type="entry name" value="Cyclophilin-type_PPIase_dom"/>
</dbReference>
<dbReference type="EC" id="5.2.1.8" evidence="4"/>